<dbReference type="RefSeq" id="WP_135502094.1">
    <property type="nucleotide sequence ID" value="NZ_JACHHE010000004.1"/>
</dbReference>
<dbReference type="Gene3D" id="3.40.630.30">
    <property type="match status" value="1"/>
</dbReference>
<dbReference type="EMBL" id="JACHHE010000004">
    <property type="protein sequence ID" value="MBB5180333.1"/>
    <property type="molecule type" value="Genomic_DNA"/>
</dbReference>
<evidence type="ECO:0000313" key="3">
    <source>
        <dbReference type="Proteomes" id="UP000525923"/>
    </source>
</evidence>
<dbReference type="InterPro" id="IPR051531">
    <property type="entry name" value="N-acetyltransferase"/>
</dbReference>
<protein>
    <submittedName>
        <fullName evidence="2">RimJ/RimL family protein N-acetyltransferase</fullName>
    </submittedName>
</protein>
<dbReference type="OrthoDB" id="2352097at2"/>
<proteinExistence type="predicted"/>
<dbReference type="Proteomes" id="UP000525923">
    <property type="component" value="Unassembled WGS sequence"/>
</dbReference>
<dbReference type="SUPFAM" id="SSF55729">
    <property type="entry name" value="Acyl-CoA N-acyltransferases (Nat)"/>
    <property type="match status" value="1"/>
</dbReference>
<reference evidence="2 3" key="1">
    <citation type="submission" date="2020-08" db="EMBL/GenBank/DDBJ databases">
        <title>Genomic Encyclopedia of Type Strains, Phase IV (KMG-IV): sequencing the most valuable type-strain genomes for metagenomic binning, comparative biology and taxonomic classification.</title>
        <authorList>
            <person name="Goeker M."/>
        </authorList>
    </citation>
    <scope>NUCLEOTIDE SEQUENCE [LARGE SCALE GENOMIC DNA]</scope>
    <source>
        <strain evidence="2 3">DSM 15895</strain>
    </source>
</reference>
<dbReference type="AlphaFoldDB" id="A0A7W8CTR4"/>
<dbReference type="InterPro" id="IPR000182">
    <property type="entry name" value="GNAT_dom"/>
</dbReference>
<dbReference type="PANTHER" id="PTHR43792">
    <property type="entry name" value="GNAT FAMILY, PUTATIVE (AFU_ORTHOLOGUE AFUA_3G00765)-RELATED-RELATED"/>
    <property type="match status" value="1"/>
</dbReference>
<evidence type="ECO:0000259" key="1">
    <source>
        <dbReference type="Pfam" id="PF13302"/>
    </source>
</evidence>
<keyword evidence="3" id="KW-1185">Reference proteome</keyword>
<gene>
    <name evidence="2" type="ORF">HNQ44_001761</name>
</gene>
<accession>A0A7W8CTR4</accession>
<dbReference type="GO" id="GO:0016747">
    <property type="term" value="F:acyltransferase activity, transferring groups other than amino-acyl groups"/>
    <property type="evidence" value="ECO:0007669"/>
    <property type="project" value="InterPro"/>
</dbReference>
<comment type="caution">
    <text evidence="2">The sequence shown here is derived from an EMBL/GenBank/DDBJ whole genome shotgun (WGS) entry which is preliminary data.</text>
</comment>
<dbReference type="PANTHER" id="PTHR43792:SF1">
    <property type="entry name" value="N-ACETYLTRANSFERASE DOMAIN-CONTAINING PROTEIN"/>
    <property type="match status" value="1"/>
</dbReference>
<feature type="domain" description="N-acetyltransferase" evidence="1">
    <location>
        <begin position="4"/>
        <end position="138"/>
    </location>
</feature>
<sequence>MKKVTLVPHKLDFCEDIYRMSSAPPVKEALGLPDGTVEDTRQFVRQAMQQEREGVTVPRVILDGHGNLIGLTDLMFIDHSKKSCHIGTWIGHDYWGQGYNEASKIEILRIAFEELGLDYVFAGAREVNVRSQKAQAKLPFIRLGVEKEFPEEHHALEKKEKQPCVLNVFAKADFLQYLQKNGLRGSF</sequence>
<organism evidence="2 3">
    <name type="scientific">Planococcus koreensis</name>
    <dbReference type="NCBI Taxonomy" id="112331"/>
    <lineage>
        <taxon>Bacteria</taxon>
        <taxon>Bacillati</taxon>
        <taxon>Bacillota</taxon>
        <taxon>Bacilli</taxon>
        <taxon>Bacillales</taxon>
        <taxon>Caryophanaceae</taxon>
        <taxon>Planococcus</taxon>
    </lineage>
</organism>
<evidence type="ECO:0000313" key="2">
    <source>
        <dbReference type="EMBL" id="MBB5180333.1"/>
    </source>
</evidence>
<dbReference type="Pfam" id="PF13302">
    <property type="entry name" value="Acetyltransf_3"/>
    <property type="match status" value="1"/>
</dbReference>
<dbReference type="InterPro" id="IPR016181">
    <property type="entry name" value="Acyl_CoA_acyltransferase"/>
</dbReference>
<name>A0A7W8CTR4_9BACL</name>
<keyword evidence="2" id="KW-0808">Transferase</keyword>